<proteinExistence type="predicted"/>
<evidence type="ECO:0000313" key="2">
    <source>
        <dbReference type="EnsemblMetazoa" id="ASIC020038-PA"/>
    </source>
</evidence>
<reference evidence="2" key="2">
    <citation type="submission" date="2020-05" db="UniProtKB">
        <authorList>
            <consortium name="EnsemblMetazoa"/>
        </authorList>
    </citation>
    <scope>IDENTIFICATION</scope>
</reference>
<dbReference type="EMBL" id="KE525357">
    <property type="protein sequence ID" value="KFB51881.1"/>
    <property type="molecule type" value="Genomic_DNA"/>
</dbReference>
<dbReference type="AlphaFoldDB" id="A0A084WNT7"/>
<dbReference type="VEuPathDB" id="VectorBase:ASIC020038"/>
<sequence length="114" mass="12354">MPLVDSIRRVPRTFAAAPFITYSRARNTPLGCALEDTPPEIWLVHARERSAGYLPVSHTACVPAVAIRGWAPGAHSDGCGFCISRVQVIEIECVPQLRSVLGHGIGWQVTSKCC</sequence>
<dbReference type="EMBL" id="ATLV01024708">
    <property type="status" value="NOT_ANNOTATED_CDS"/>
    <property type="molecule type" value="Genomic_DNA"/>
</dbReference>
<organism evidence="1">
    <name type="scientific">Anopheles sinensis</name>
    <name type="common">Mosquito</name>
    <dbReference type="NCBI Taxonomy" id="74873"/>
    <lineage>
        <taxon>Eukaryota</taxon>
        <taxon>Metazoa</taxon>
        <taxon>Ecdysozoa</taxon>
        <taxon>Arthropoda</taxon>
        <taxon>Hexapoda</taxon>
        <taxon>Insecta</taxon>
        <taxon>Pterygota</taxon>
        <taxon>Neoptera</taxon>
        <taxon>Endopterygota</taxon>
        <taxon>Diptera</taxon>
        <taxon>Nematocera</taxon>
        <taxon>Culicoidea</taxon>
        <taxon>Culicidae</taxon>
        <taxon>Anophelinae</taxon>
        <taxon>Anopheles</taxon>
    </lineage>
</organism>
<name>A0A084WNT7_ANOSI</name>
<protein>
    <submittedName>
        <fullName evidence="1 2">Tdp-glycosamine n-acetyltransferase</fullName>
    </submittedName>
</protein>
<reference evidence="1 3" key="1">
    <citation type="journal article" date="2014" name="BMC Genomics">
        <title>Genome sequence of Anopheles sinensis provides insight into genetics basis of mosquito competence for malaria parasites.</title>
        <authorList>
            <person name="Zhou D."/>
            <person name="Zhang D."/>
            <person name="Ding G."/>
            <person name="Shi L."/>
            <person name="Hou Q."/>
            <person name="Ye Y."/>
            <person name="Xu Y."/>
            <person name="Zhou H."/>
            <person name="Xiong C."/>
            <person name="Li S."/>
            <person name="Yu J."/>
            <person name="Hong S."/>
            <person name="Yu X."/>
            <person name="Zou P."/>
            <person name="Chen C."/>
            <person name="Chang X."/>
            <person name="Wang W."/>
            <person name="Lv Y."/>
            <person name="Sun Y."/>
            <person name="Ma L."/>
            <person name="Shen B."/>
            <person name="Zhu C."/>
        </authorList>
    </citation>
    <scope>NUCLEOTIDE SEQUENCE [LARGE SCALE GENOMIC DNA]</scope>
</reference>
<dbReference type="Proteomes" id="UP000030765">
    <property type="component" value="Unassembled WGS sequence"/>
</dbReference>
<dbReference type="EnsemblMetazoa" id="ASIC020038-RA">
    <property type="protein sequence ID" value="ASIC020038-PA"/>
    <property type="gene ID" value="ASIC020038"/>
</dbReference>
<dbReference type="GO" id="GO:0016740">
    <property type="term" value="F:transferase activity"/>
    <property type="evidence" value="ECO:0007669"/>
    <property type="project" value="UniProtKB-KW"/>
</dbReference>
<accession>A0A084WNT7</accession>
<gene>
    <name evidence="1" type="ORF">ZHAS_00020038</name>
</gene>
<keyword evidence="3" id="KW-1185">Reference proteome</keyword>
<evidence type="ECO:0000313" key="1">
    <source>
        <dbReference type="EMBL" id="KFB51881.1"/>
    </source>
</evidence>
<keyword evidence="1" id="KW-0808">Transferase</keyword>
<evidence type="ECO:0000313" key="3">
    <source>
        <dbReference type="Proteomes" id="UP000030765"/>
    </source>
</evidence>